<evidence type="ECO:0000259" key="1">
    <source>
        <dbReference type="Pfam" id="PF01928"/>
    </source>
</evidence>
<proteinExistence type="predicted"/>
<name>D9X327_STRVT</name>
<dbReference type="AlphaFoldDB" id="D9X327"/>
<sequence length="193" mass="21245">MVVETPAATSDRRSMAGIEFEVKALDVDPAKVARLITEAGGVRTTGTRLMRRYVYDTLPAVPGRWVRLRDTGTEVTLCVKQIATDAVDGTHETEVTVDSFEEAAALLRLTGLTPRSYQENRRTSYTLGAARLEVDEWPRIPPYLEIEADDEAQVWEAAAALGIGHDQLTSINTTKVYGLYGIDLDSIADLRFG</sequence>
<dbReference type="Pfam" id="PF01928">
    <property type="entry name" value="CYTH"/>
    <property type="match status" value="1"/>
</dbReference>
<evidence type="ECO:0000313" key="3">
    <source>
        <dbReference type="Proteomes" id="UP000004184"/>
    </source>
</evidence>
<keyword evidence="3" id="KW-1185">Reference proteome</keyword>
<evidence type="ECO:0000313" key="2">
    <source>
        <dbReference type="EMBL" id="EFL29543.1"/>
    </source>
</evidence>
<dbReference type="Gene3D" id="2.40.320.10">
    <property type="entry name" value="Hypothetical Protein Pfu-838710-001"/>
    <property type="match status" value="1"/>
</dbReference>
<dbReference type="HOGENOM" id="CLU_103775_0_0_11"/>
<dbReference type="eggNOG" id="COG1437">
    <property type="taxonomic scope" value="Bacteria"/>
</dbReference>
<organism evidence="2 3">
    <name type="scientific">Streptomyces viridochromogenes (strain DSM 40736 / JCM 4977 / BCRC 1201 / Tue 494)</name>
    <dbReference type="NCBI Taxonomy" id="591159"/>
    <lineage>
        <taxon>Bacteria</taxon>
        <taxon>Bacillati</taxon>
        <taxon>Actinomycetota</taxon>
        <taxon>Actinomycetes</taxon>
        <taxon>Kitasatosporales</taxon>
        <taxon>Streptomycetaceae</taxon>
        <taxon>Streptomyces</taxon>
    </lineage>
</organism>
<dbReference type="InterPro" id="IPR023577">
    <property type="entry name" value="CYTH_domain"/>
</dbReference>
<reference evidence="3" key="1">
    <citation type="submission" date="2009-02" db="EMBL/GenBank/DDBJ databases">
        <title>Annotation of Streptomyces viridochromogenes strain DSM 40736.</title>
        <authorList>
            <consortium name="The Broad Institute Genome Sequencing Platform"/>
            <consortium name="Broad Institute Microbial Sequencing Center"/>
            <person name="Fischbach M."/>
            <person name="Godfrey P."/>
            <person name="Ward D."/>
            <person name="Young S."/>
            <person name="Zeng Q."/>
            <person name="Koehrsen M."/>
            <person name="Alvarado L."/>
            <person name="Berlin A.M."/>
            <person name="Bochicchio J."/>
            <person name="Borenstein D."/>
            <person name="Chapman S.B."/>
            <person name="Chen Z."/>
            <person name="Engels R."/>
            <person name="Freedman E."/>
            <person name="Gellesch M."/>
            <person name="Goldberg J."/>
            <person name="Griggs A."/>
            <person name="Gujja S."/>
            <person name="Heilman E.R."/>
            <person name="Heiman D.I."/>
            <person name="Hepburn T.A."/>
            <person name="Howarth C."/>
            <person name="Jen D."/>
            <person name="Larson L."/>
            <person name="Lewis B."/>
            <person name="Mehta T."/>
            <person name="Park D."/>
            <person name="Pearson M."/>
            <person name="Richards J."/>
            <person name="Roberts A."/>
            <person name="Saif S."/>
            <person name="Shea T.D."/>
            <person name="Shenoy N."/>
            <person name="Sisk P."/>
            <person name="Stolte C."/>
            <person name="Sykes S.N."/>
            <person name="Thomson T."/>
            <person name="Walk T."/>
            <person name="White J."/>
            <person name="Yandava C."/>
            <person name="Straight P."/>
            <person name="Clardy J."/>
            <person name="Hung D."/>
            <person name="Kolter R."/>
            <person name="Mekalanos J."/>
            <person name="Walker S."/>
            <person name="Walsh C.T."/>
            <person name="Wieland-Brown L.C."/>
            <person name="Haas B."/>
            <person name="Nusbaum C."/>
            <person name="Birren B."/>
        </authorList>
    </citation>
    <scope>NUCLEOTIDE SEQUENCE [LARGE SCALE GENOMIC DNA]</scope>
    <source>
        <strain evidence="3">DSM 40736 / JCM 4977 / BCRC 1201 / Tue 494</strain>
    </source>
</reference>
<dbReference type="InterPro" id="IPR033469">
    <property type="entry name" value="CYTH-like_dom_sf"/>
</dbReference>
<dbReference type="STRING" id="591159.SSQG_00061"/>
<accession>D9X327</accession>
<dbReference type="Proteomes" id="UP000004184">
    <property type="component" value="Unassembled WGS sequence"/>
</dbReference>
<feature type="domain" description="CYTH" evidence="1">
    <location>
        <begin position="18"/>
        <end position="160"/>
    </location>
</feature>
<dbReference type="SUPFAM" id="SSF55154">
    <property type="entry name" value="CYTH-like phosphatases"/>
    <property type="match status" value="1"/>
</dbReference>
<gene>
    <name evidence="2" type="ORF">SSQG_00061</name>
</gene>
<dbReference type="EMBL" id="GG657757">
    <property type="protein sequence ID" value="EFL29543.1"/>
    <property type="molecule type" value="Genomic_DNA"/>
</dbReference>
<protein>
    <submittedName>
        <fullName evidence="2">Predicted protein</fullName>
    </submittedName>
</protein>